<evidence type="ECO:0000313" key="1">
    <source>
        <dbReference type="EMBL" id="GBP60881.1"/>
    </source>
</evidence>
<reference evidence="1 2" key="1">
    <citation type="journal article" date="2019" name="Commun. Biol.">
        <title>The bagworm genome reveals a unique fibroin gene that provides high tensile strength.</title>
        <authorList>
            <person name="Kono N."/>
            <person name="Nakamura H."/>
            <person name="Ohtoshi R."/>
            <person name="Tomita M."/>
            <person name="Numata K."/>
            <person name="Arakawa K."/>
        </authorList>
    </citation>
    <scope>NUCLEOTIDE SEQUENCE [LARGE SCALE GENOMIC DNA]</scope>
</reference>
<protein>
    <submittedName>
        <fullName evidence="1">Uncharacterized protein</fullName>
    </submittedName>
</protein>
<keyword evidence="2" id="KW-1185">Reference proteome</keyword>
<name>A0A4C1XAM4_EUMVA</name>
<dbReference type="AlphaFoldDB" id="A0A4C1XAM4"/>
<dbReference type="EMBL" id="BGZK01000798">
    <property type="protein sequence ID" value="GBP60881.1"/>
    <property type="molecule type" value="Genomic_DNA"/>
</dbReference>
<dbReference type="Proteomes" id="UP000299102">
    <property type="component" value="Unassembled WGS sequence"/>
</dbReference>
<proteinExistence type="predicted"/>
<gene>
    <name evidence="1" type="ORF">EVAR_26780_1</name>
</gene>
<accession>A0A4C1XAM4</accession>
<organism evidence="1 2">
    <name type="scientific">Eumeta variegata</name>
    <name type="common">Bagworm moth</name>
    <name type="synonym">Eumeta japonica</name>
    <dbReference type="NCBI Taxonomy" id="151549"/>
    <lineage>
        <taxon>Eukaryota</taxon>
        <taxon>Metazoa</taxon>
        <taxon>Ecdysozoa</taxon>
        <taxon>Arthropoda</taxon>
        <taxon>Hexapoda</taxon>
        <taxon>Insecta</taxon>
        <taxon>Pterygota</taxon>
        <taxon>Neoptera</taxon>
        <taxon>Endopterygota</taxon>
        <taxon>Lepidoptera</taxon>
        <taxon>Glossata</taxon>
        <taxon>Ditrysia</taxon>
        <taxon>Tineoidea</taxon>
        <taxon>Psychidae</taxon>
        <taxon>Oiketicinae</taxon>
        <taxon>Eumeta</taxon>
    </lineage>
</organism>
<evidence type="ECO:0000313" key="2">
    <source>
        <dbReference type="Proteomes" id="UP000299102"/>
    </source>
</evidence>
<comment type="caution">
    <text evidence="1">The sequence shown here is derived from an EMBL/GenBank/DDBJ whole genome shotgun (WGS) entry which is preliminary data.</text>
</comment>
<sequence>MSLTLFISRNQVATLNLISIGNGLERISAECRARLASSSTDEADCPENMRTTRSANACTSSFPSYRSKESQIEDPKVGSGIELCICILGSIPWKSPYCTPLQRTAQSLPIIEDVLRSVLRREVILRRQQPRHYVPLEAPDQHIFHGFVQHREQTYGSIRLDGRNRPSPALGLS</sequence>